<dbReference type="OrthoDB" id="9803968at2"/>
<dbReference type="InterPro" id="IPR000873">
    <property type="entry name" value="AMP-dep_synth/lig_dom"/>
</dbReference>
<comment type="similarity">
    <text evidence="1">Belongs to the ATP-dependent AMP-binding enzyme family.</text>
</comment>
<dbReference type="Gene3D" id="3.30.300.30">
    <property type="match status" value="1"/>
</dbReference>
<evidence type="ECO:0000256" key="2">
    <source>
        <dbReference type="ARBA" id="ARBA00022598"/>
    </source>
</evidence>
<dbReference type="AlphaFoldDB" id="A0A543DP11"/>
<dbReference type="Gene3D" id="3.40.50.12780">
    <property type="entry name" value="N-terminal domain of ligase-like"/>
    <property type="match status" value="1"/>
</dbReference>
<dbReference type="PANTHER" id="PTHR43201:SF5">
    <property type="entry name" value="MEDIUM-CHAIN ACYL-COA LIGASE ACSF2, MITOCHONDRIAL"/>
    <property type="match status" value="1"/>
</dbReference>
<dbReference type="PANTHER" id="PTHR43201">
    <property type="entry name" value="ACYL-COA SYNTHETASE"/>
    <property type="match status" value="1"/>
</dbReference>
<feature type="domain" description="AMP-dependent synthetase/ligase" evidence="3">
    <location>
        <begin position="20"/>
        <end position="403"/>
    </location>
</feature>
<accession>A0A543DP11</accession>
<sequence length="553" mass="58749">MSTRTWWSALEDAARGPRAGEDAFVFAAPTWCSRLTFAAWRRSSHVMAAGLAALGVGRGDRVAVASPGSPIWPVAQTACSHLGAILVPVNVRYRRDELAHVLALARPRVLCAVETVHVHDLRRLLEEAIAEAGERGAPAPTAVWLTSPDLELHTARAGAPDVAPAADPGAASSWAEFRALAGAAPVPAPAGRADDPVLLQFTSGTTAFPKGALLDSTATLGTAHHLAERMGLTERDTVFSTQPYYHVGGTVATTLIALTHGCTMVSPERYTPDEVFRLVRELGCTARSGQAAMYAAELAHPDFSPEHFRTVRRGWAVGTPQLMRAIRERMGVEHVVPLYGLTEAAGISTAAAWDDDPDVRDATAGRALPGLELGILANGAVSTEPGPTGEVCVRGWALMRGYYEDPDATAAAIDADGWLHTGDLGRLDERGYLHFVDRLKDMIKPGGENVAAAEVERVIAELDGVDRVAVVGMPDERLGEVPAAFVELRAGTGLDPDSIVQHCAVRMASFKVPRRVLETSDWPVTESGKVQKHLLKQRLADVGRAAGTVGTSG</sequence>
<evidence type="ECO:0000259" key="3">
    <source>
        <dbReference type="Pfam" id="PF00501"/>
    </source>
</evidence>
<dbReference type="Pfam" id="PF00501">
    <property type="entry name" value="AMP-binding"/>
    <property type="match status" value="1"/>
</dbReference>
<dbReference type="InterPro" id="IPR045851">
    <property type="entry name" value="AMP-bd_C_sf"/>
</dbReference>
<dbReference type="InterPro" id="IPR042099">
    <property type="entry name" value="ANL_N_sf"/>
</dbReference>
<evidence type="ECO:0000259" key="4">
    <source>
        <dbReference type="Pfam" id="PF13193"/>
    </source>
</evidence>
<dbReference type="GO" id="GO:0031956">
    <property type="term" value="F:medium-chain fatty acid-CoA ligase activity"/>
    <property type="evidence" value="ECO:0007669"/>
    <property type="project" value="TreeGrafter"/>
</dbReference>
<feature type="domain" description="AMP-binding enzyme C-terminal" evidence="4">
    <location>
        <begin position="454"/>
        <end position="529"/>
    </location>
</feature>
<dbReference type="GO" id="GO:0006631">
    <property type="term" value="P:fatty acid metabolic process"/>
    <property type="evidence" value="ECO:0007669"/>
    <property type="project" value="TreeGrafter"/>
</dbReference>
<evidence type="ECO:0000256" key="1">
    <source>
        <dbReference type="ARBA" id="ARBA00006432"/>
    </source>
</evidence>
<dbReference type="InterPro" id="IPR025110">
    <property type="entry name" value="AMP-bd_C"/>
</dbReference>
<dbReference type="RefSeq" id="WP_142054914.1">
    <property type="nucleotide sequence ID" value="NZ_VFPA01000002.1"/>
</dbReference>
<dbReference type="EMBL" id="VFPA01000002">
    <property type="protein sequence ID" value="TQM11074.1"/>
    <property type="molecule type" value="Genomic_DNA"/>
</dbReference>
<dbReference type="Proteomes" id="UP000315677">
    <property type="component" value="Unassembled WGS sequence"/>
</dbReference>
<proteinExistence type="inferred from homology"/>
<name>A0A543DP11_9PSEU</name>
<organism evidence="5 6">
    <name type="scientific">Pseudonocardia kunmingensis</name>
    <dbReference type="NCBI Taxonomy" id="630975"/>
    <lineage>
        <taxon>Bacteria</taxon>
        <taxon>Bacillati</taxon>
        <taxon>Actinomycetota</taxon>
        <taxon>Actinomycetes</taxon>
        <taxon>Pseudonocardiales</taxon>
        <taxon>Pseudonocardiaceae</taxon>
        <taxon>Pseudonocardia</taxon>
    </lineage>
</organism>
<gene>
    <name evidence="5" type="ORF">FB558_3616</name>
</gene>
<dbReference type="SUPFAM" id="SSF56801">
    <property type="entry name" value="Acetyl-CoA synthetase-like"/>
    <property type="match status" value="1"/>
</dbReference>
<comment type="caution">
    <text evidence="5">The sequence shown here is derived from an EMBL/GenBank/DDBJ whole genome shotgun (WGS) entry which is preliminary data.</text>
</comment>
<keyword evidence="6" id="KW-1185">Reference proteome</keyword>
<dbReference type="Pfam" id="PF13193">
    <property type="entry name" value="AMP-binding_C"/>
    <property type="match status" value="1"/>
</dbReference>
<reference evidence="5 6" key="1">
    <citation type="submission" date="2019-06" db="EMBL/GenBank/DDBJ databases">
        <title>Sequencing the genomes of 1000 actinobacteria strains.</title>
        <authorList>
            <person name="Klenk H.-P."/>
        </authorList>
    </citation>
    <scope>NUCLEOTIDE SEQUENCE [LARGE SCALE GENOMIC DNA]</scope>
    <source>
        <strain evidence="5 6">DSM 45301</strain>
    </source>
</reference>
<evidence type="ECO:0000313" key="5">
    <source>
        <dbReference type="EMBL" id="TQM11074.1"/>
    </source>
</evidence>
<protein>
    <submittedName>
        <fullName evidence="5">Fatty-acyl-CoA synthase/long-chain acyl-CoA synthetase</fullName>
    </submittedName>
</protein>
<keyword evidence="2" id="KW-0436">Ligase</keyword>
<evidence type="ECO:0000313" key="6">
    <source>
        <dbReference type="Proteomes" id="UP000315677"/>
    </source>
</evidence>